<accession>A0A4P6DVC4</accession>
<organism evidence="2 3">
    <name type="scientific">Bifidobacterium pullorum subsp. gallinarum</name>
    <dbReference type="NCBI Taxonomy" id="78344"/>
    <lineage>
        <taxon>Bacteria</taxon>
        <taxon>Bacillati</taxon>
        <taxon>Actinomycetota</taxon>
        <taxon>Actinomycetes</taxon>
        <taxon>Bifidobacteriales</taxon>
        <taxon>Bifidobacteriaceae</taxon>
        <taxon>Bifidobacterium</taxon>
    </lineage>
</organism>
<dbReference type="SUPFAM" id="SSF47413">
    <property type="entry name" value="lambda repressor-like DNA-binding domains"/>
    <property type="match status" value="1"/>
</dbReference>
<reference evidence="2 3" key="1">
    <citation type="submission" date="2019-01" db="EMBL/GenBank/DDBJ databases">
        <title>Complete genome sequence of Bifidobacterium gallinarum CACC 514.</title>
        <authorList>
            <person name="Jung M."/>
        </authorList>
    </citation>
    <scope>NUCLEOTIDE SEQUENCE [LARGE SCALE GENOMIC DNA]</scope>
    <source>
        <strain evidence="2 3">CACC 514</strain>
    </source>
</reference>
<dbReference type="AlphaFoldDB" id="A0A4P6DVC4"/>
<dbReference type="Proteomes" id="UP000293589">
    <property type="component" value="Chromosome"/>
</dbReference>
<evidence type="ECO:0000313" key="3">
    <source>
        <dbReference type="Proteomes" id="UP000293589"/>
    </source>
</evidence>
<dbReference type="GO" id="GO:0003677">
    <property type="term" value="F:DNA binding"/>
    <property type="evidence" value="ECO:0007669"/>
    <property type="project" value="InterPro"/>
</dbReference>
<dbReference type="EMBL" id="CP035464">
    <property type="protein sequence ID" value="QAY33157.1"/>
    <property type="molecule type" value="Genomic_DNA"/>
</dbReference>
<dbReference type="InterPro" id="IPR013975">
    <property type="entry name" value="Tscrpt_reg_BetR_N"/>
</dbReference>
<sequence length="96" mass="10757">MPRYRTMNSTAETVQGGIKYHLFIRNKSQNWLAKQLGWSINKLSRRMTGKTSFDIDELDAIAGIFGIGFDDLLNVPMIATCEPVESATSFDVEKVA</sequence>
<dbReference type="Gene3D" id="1.10.260.40">
    <property type="entry name" value="lambda repressor-like DNA-binding domains"/>
    <property type="match status" value="1"/>
</dbReference>
<dbReference type="InterPro" id="IPR001387">
    <property type="entry name" value="Cro/C1-type_HTH"/>
</dbReference>
<name>A0A4P6DVC4_9BIFI</name>
<dbReference type="PROSITE" id="PS50943">
    <property type="entry name" value="HTH_CROC1"/>
    <property type="match status" value="1"/>
</dbReference>
<evidence type="ECO:0000313" key="2">
    <source>
        <dbReference type="EMBL" id="QAY33157.1"/>
    </source>
</evidence>
<feature type="domain" description="HTH cro/C1-type" evidence="1">
    <location>
        <begin position="25"/>
        <end position="72"/>
    </location>
</feature>
<evidence type="ECO:0000259" key="1">
    <source>
        <dbReference type="PROSITE" id="PS50943"/>
    </source>
</evidence>
<dbReference type="Pfam" id="PF08667">
    <property type="entry name" value="BetR"/>
    <property type="match status" value="1"/>
</dbReference>
<protein>
    <submittedName>
        <fullName evidence="2">XRE family transcriptional regulator</fullName>
    </submittedName>
</protein>
<dbReference type="CDD" id="cd00093">
    <property type="entry name" value="HTH_XRE"/>
    <property type="match status" value="1"/>
</dbReference>
<dbReference type="InterPro" id="IPR010982">
    <property type="entry name" value="Lambda_DNA-bd_dom_sf"/>
</dbReference>
<gene>
    <name evidence="2" type="ORF">ESN35_06860</name>
</gene>
<dbReference type="KEGG" id="bgx:ESN35_06860"/>
<proteinExistence type="predicted"/>